<dbReference type="NCBIfam" id="TIGR00120">
    <property type="entry name" value="ArgJ"/>
    <property type="match status" value="1"/>
</dbReference>
<feature type="chain" id="PRO_5028541331" description="Arginine biosynthesis bifunctional protein ArgJ alpha chain" evidence="10">
    <location>
        <begin position="1"/>
        <end position="176"/>
    </location>
</feature>
<proteinExistence type="inferred from homology"/>
<gene>
    <name evidence="10 11" type="primary">argJ</name>
    <name evidence="11" type="ORF">ENT66_03190</name>
</gene>
<comment type="catalytic activity">
    <reaction evidence="10">
        <text>L-glutamate + acetyl-CoA = N-acetyl-L-glutamate + CoA + H(+)</text>
        <dbReference type="Rhea" id="RHEA:24292"/>
        <dbReference type="ChEBI" id="CHEBI:15378"/>
        <dbReference type="ChEBI" id="CHEBI:29985"/>
        <dbReference type="ChEBI" id="CHEBI:44337"/>
        <dbReference type="ChEBI" id="CHEBI:57287"/>
        <dbReference type="ChEBI" id="CHEBI:57288"/>
        <dbReference type="EC" id="2.3.1.1"/>
    </reaction>
</comment>
<feature type="binding site" evidence="10">
    <location>
        <position position="177"/>
    </location>
    <ligand>
        <name>substrate</name>
    </ligand>
</feature>
<dbReference type="SUPFAM" id="SSF56266">
    <property type="entry name" value="DmpA/ArgJ-like"/>
    <property type="match status" value="1"/>
</dbReference>
<dbReference type="HAMAP" id="MF_01106">
    <property type="entry name" value="ArgJ"/>
    <property type="match status" value="1"/>
</dbReference>
<comment type="pathway">
    <text evidence="10">Amino-acid biosynthesis; L-arginine biosynthesis; L-ornithine and N-acetyl-L-glutamate from L-glutamate and N(2)-acetyl-L-ornithine (cyclic): step 1/1.</text>
</comment>
<keyword evidence="10" id="KW-0511">Multifunctional enzyme</keyword>
<evidence type="ECO:0000256" key="1">
    <source>
        <dbReference type="ARBA" id="ARBA00004496"/>
    </source>
</evidence>
<dbReference type="PANTHER" id="PTHR23100:SF0">
    <property type="entry name" value="ARGININE BIOSYNTHESIS BIFUNCTIONAL PROTEIN ARGJ, MITOCHONDRIAL"/>
    <property type="match status" value="1"/>
</dbReference>
<dbReference type="Gene3D" id="3.10.20.340">
    <property type="entry name" value="ArgJ beta chain, C-terminal domain"/>
    <property type="match status" value="1"/>
</dbReference>
<keyword evidence="8 10" id="KW-0068">Autocatalytic cleavage</keyword>
<dbReference type="InterPro" id="IPR016117">
    <property type="entry name" value="ArgJ-like_dom_sf"/>
</dbReference>
<keyword evidence="5 10" id="KW-0055">Arginine biosynthesis</keyword>
<keyword evidence="7 10" id="KW-0808">Transferase</keyword>
<dbReference type="PANTHER" id="PTHR23100">
    <property type="entry name" value="ARGININE BIOSYNTHESIS BIFUNCTIONAL PROTEIN ARGJ"/>
    <property type="match status" value="1"/>
</dbReference>
<evidence type="ECO:0000256" key="7">
    <source>
        <dbReference type="ARBA" id="ARBA00022679"/>
    </source>
</evidence>
<comment type="subunit">
    <text evidence="3 10">Heterotetramer of two alpha and two beta chains.</text>
</comment>
<comment type="caution">
    <text evidence="11">The sequence shown here is derived from an EMBL/GenBank/DDBJ whole genome shotgun (WGS) entry which is preliminary data.</text>
</comment>
<dbReference type="AlphaFoldDB" id="A0A7C4NT33"/>
<evidence type="ECO:0000256" key="10">
    <source>
        <dbReference type="HAMAP-Rule" id="MF_01106"/>
    </source>
</evidence>
<evidence type="ECO:0000256" key="3">
    <source>
        <dbReference type="ARBA" id="ARBA00011475"/>
    </source>
</evidence>
<comment type="similarity">
    <text evidence="2 10">Belongs to the ArgJ family.</text>
</comment>
<dbReference type="UniPathway" id="UPA00068">
    <property type="reaction ID" value="UER00106"/>
</dbReference>
<dbReference type="EC" id="2.3.1.35" evidence="10"/>
<evidence type="ECO:0000313" key="11">
    <source>
        <dbReference type="EMBL" id="HGQ85381.1"/>
    </source>
</evidence>
<feature type="site" description="Involved in the stabilization of negative charge on the oxyanion by the formation of the oxyanion hole" evidence="10">
    <location>
        <position position="106"/>
    </location>
</feature>
<dbReference type="EC" id="2.3.1.1" evidence="10"/>
<evidence type="ECO:0000256" key="6">
    <source>
        <dbReference type="ARBA" id="ARBA00022605"/>
    </source>
</evidence>
<dbReference type="InterPro" id="IPR042195">
    <property type="entry name" value="ArgJ_beta_C"/>
</dbReference>
<sequence>MFVPEGFLFSGISCGIKKEDKLDLGLIYSPEELTAWGVFTTNTVKAVPVLLGKRFIKEKKIHGILANSGVANACTGEEGFKRALTILKEVAKYLKIPYKSLLPASTGVIGEQLPLEKILPNIPNLISNLSVQNYIQFAKAIMTTDTFPKIISKKTEDGIVIFGVAKGAGMIAPNMATMLAFILTDAEVSKDYLKKSLPKIVEQSFNRITVDGDTSTNDTVYMLCSNLKKIKNWEKFESLCLEVAKELAYLIIKDGEGTSKVIKILIKGAKTKNEAKILATSVANSPLVKTAFYGGDPNWGRIFSALGKSGIKFNPQEIEIYLNGIPWVANFKSINNEAKIKEEMRKPEIELCIRLKLGKMSYEMLTTDLTEEYIRINAHYRT</sequence>
<keyword evidence="4 10" id="KW-0963">Cytoplasm</keyword>
<organism evidence="11">
    <name type="scientific">Thermodesulfobacterium geofontis</name>
    <dbReference type="NCBI Taxonomy" id="1295609"/>
    <lineage>
        <taxon>Bacteria</taxon>
        <taxon>Pseudomonadati</taxon>
        <taxon>Thermodesulfobacteriota</taxon>
        <taxon>Thermodesulfobacteria</taxon>
        <taxon>Thermodesulfobacteriales</taxon>
        <taxon>Thermodesulfobacteriaceae</taxon>
        <taxon>Thermodesulfobacterium</taxon>
    </lineage>
</organism>
<protein>
    <recommendedName>
        <fullName evidence="10">Arginine biosynthesis bifunctional protein ArgJ</fullName>
    </recommendedName>
    <domain>
        <recommendedName>
            <fullName evidence="10">Glutamate N-acetyltransferase</fullName>
            <ecNumber evidence="10">2.3.1.35</ecNumber>
        </recommendedName>
        <alternativeName>
            <fullName evidence="10">Ornithine acetyltransferase</fullName>
            <shortName evidence="10">OATase</shortName>
        </alternativeName>
        <alternativeName>
            <fullName evidence="10">Ornithine transacetylase</fullName>
        </alternativeName>
    </domain>
    <domain>
        <recommendedName>
            <fullName evidence="10">Amino-acid acetyltransferase</fullName>
            <ecNumber evidence="10">2.3.1.1</ecNumber>
        </recommendedName>
        <alternativeName>
            <fullName evidence="10">N-acetylglutamate synthase</fullName>
            <shortName evidence="10">AGSase</shortName>
        </alternativeName>
    </domain>
    <component>
        <recommendedName>
            <fullName evidence="10">Arginine biosynthesis bifunctional protein ArgJ alpha chain</fullName>
        </recommendedName>
    </component>
    <component>
        <recommendedName>
            <fullName evidence="10">Arginine biosynthesis bifunctional protein ArgJ beta chain</fullName>
        </recommendedName>
    </component>
</protein>
<evidence type="ECO:0000256" key="5">
    <source>
        <dbReference type="ARBA" id="ARBA00022571"/>
    </source>
</evidence>
<dbReference type="Gene3D" id="3.60.70.12">
    <property type="entry name" value="L-amino peptidase D-ALA esterase/amidase"/>
    <property type="match status" value="1"/>
</dbReference>
<dbReference type="Pfam" id="PF01960">
    <property type="entry name" value="ArgJ"/>
    <property type="match status" value="1"/>
</dbReference>
<feature type="binding site" evidence="10">
    <location>
        <position position="377"/>
    </location>
    <ligand>
        <name>substrate</name>
    </ligand>
</feature>
<dbReference type="GO" id="GO:0004042">
    <property type="term" value="F:L-glutamate N-acetyltransferase activity"/>
    <property type="evidence" value="ECO:0007669"/>
    <property type="project" value="UniProtKB-UniRule"/>
</dbReference>
<feature type="binding site" evidence="10">
    <location>
        <position position="143"/>
    </location>
    <ligand>
        <name>substrate</name>
    </ligand>
</feature>
<dbReference type="NCBIfam" id="NF003802">
    <property type="entry name" value="PRK05388.1"/>
    <property type="match status" value="1"/>
</dbReference>
<dbReference type="GO" id="GO:0004358">
    <property type="term" value="F:L-glutamate N-acetyltransferase activity, acting on acetyl-L-ornithine as donor"/>
    <property type="evidence" value="ECO:0007669"/>
    <property type="project" value="UniProtKB-UniRule"/>
</dbReference>
<name>A0A7C4NT33_9BACT</name>
<dbReference type="CDD" id="cd02152">
    <property type="entry name" value="OAT"/>
    <property type="match status" value="1"/>
</dbReference>
<feature type="site" description="Cleavage; by autolysis" evidence="10">
    <location>
        <begin position="176"/>
        <end position="177"/>
    </location>
</feature>
<feature type="active site" description="Nucleophile" evidence="10">
    <location>
        <position position="177"/>
    </location>
</feature>
<evidence type="ECO:0000256" key="9">
    <source>
        <dbReference type="ARBA" id="ARBA00023315"/>
    </source>
</evidence>
<dbReference type="GO" id="GO:0005737">
    <property type="term" value="C:cytoplasm"/>
    <property type="evidence" value="ECO:0007669"/>
    <property type="project" value="UniProtKB-SubCell"/>
</dbReference>
<feature type="binding site" evidence="10">
    <location>
        <position position="382"/>
    </location>
    <ligand>
        <name>substrate</name>
    </ligand>
</feature>
<dbReference type="EMBL" id="DSZN01000059">
    <property type="protein sequence ID" value="HGQ85381.1"/>
    <property type="molecule type" value="Genomic_DNA"/>
</dbReference>
<dbReference type="GO" id="GO:0006526">
    <property type="term" value="P:L-arginine biosynthetic process"/>
    <property type="evidence" value="ECO:0007669"/>
    <property type="project" value="UniProtKB-UniRule"/>
</dbReference>
<comment type="subcellular location">
    <subcellularLocation>
        <location evidence="1 10">Cytoplasm</location>
    </subcellularLocation>
</comment>
<feature type="binding site" evidence="10">
    <location>
        <position position="256"/>
    </location>
    <ligand>
        <name>substrate</name>
    </ligand>
</feature>
<comment type="catalytic activity">
    <reaction evidence="10">
        <text>N(2)-acetyl-L-ornithine + L-glutamate = N-acetyl-L-glutamate + L-ornithine</text>
        <dbReference type="Rhea" id="RHEA:15349"/>
        <dbReference type="ChEBI" id="CHEBI:29985"/>
        <dbReference type="ChEBI" id="CHEBI:44337"/>
        <dbReference type="ChEBI" id="CHEBI:46911"/>
        <dbReference type="ChEBI" id="CHEBI:57805"/>
        <dbReference type="EC" id="2.3.1.35"/>
    </reaction>
</comment>
<dbReference type="InterPro" id="IPR002813">
    <property type="entry name" value="Arg_biosynth_ArgJ"/>
</dbReference>
<dbReference type="FunFam" id="3.60.70.12:FF:000001">
    <property type="entry name" value="Arginine biosynthesis bifunctional protein ArgJ, chloroplastic"/>
    <property type="match status" value="1"/>
</dbReference>
<evidence type="ECO:0000256" key="4">
    <source>
        <dbReference type="ARBA" id="ARBA00022490"/>
    </source>
</evidence>
<feature type="site" description="Involved in the stabilization of negative charge on the oxyanion by the formation of the oxyanion hole" evidence="10">
    <location>
        <position position="107"/>
    </location>
</feature>
<reference evidence="11" key="1">
    <citation type="journal article" date="2020" name="mSystems">
        <title>Genome- and Community-Level Interaction Insights into Carbon Utilization and Element Cycling Functions of Hydrothermarchaeota in Hydrothermal Sediment.</title>
        <authorList>
            <person name="Zhou Z."/>
            <person name="Liu Y."/>
            <person name="Xu W."/>
            <person name="Pan J."/>
            <person name="Luo Z.H."/>
            <person name="Li M."/>
        </authorList>
    </citation>
    <scope>NUCLEOTIDE SEQUENCE [LARGE SCALE GENOMIC DNA]</scope>
    <source>
        <strain evidence="11">SpSt-6</strain>
    </source>
</reference>
<keyword evidence="6 10" id="KW-0028">Amino-acid biosynthesis</keyword>
<feature type="binding site" evidence="10">
    <location>
        <position position="166"/>
    </location>
    <ligand>
        <name>substrate</name>
    </ligand>
</feature>
<keyword evidence="9 10" id="KW-0012">Acyltransferase</keyword>
<dbReference type="FunFam" id="3.10.20.340:FF:000003">
    <property type="entry name" value="Arginine biosynthesis bifunctional protein ArgJ"/>
    <property type="match status" value="1"/>
</dbReference>
<evidence type="ECO:0000256" key="2">
    <source>
        <dbReference type="ARBA" id="ARBA00006774"/>
    </source>
</evidence>
<evidence type="ECO:0000256" key="8">
    <source>
        <dbReference type="ARBA" id="ARBA00022813"/>
    </source>
</evidence>
<accession>A0A7C4NT33</accession>
<feature type="chain" id="PRO_5028541332" description="Arginine biosynthesis bifunctional protein ArgJ beta chain" evidence="10">
    <location>
        <begin position="177"/>
        <end position="382"/>
    </location>
</feature>
<dbReference type="GO" id="GO:0006592">
    <property type="term" value="P:ornithine biosynthetic process"/>
    <property type="evidence" value="ECO:0007669"/>
    <property type="project" value="TreeGrafter"/>
</dbReference>
<comment type="pathway">
    <text evidence="10">Amino-acid biosynthesis; L-arginine biosynthesis; N(2)-acetyl-L-ornithine from L-glutamate: step 1/4.</text>
</comment>
<comment type="function">
    <text evidence="10">Catalyzes two activities which are involved in the cyclic version of arginine biosynthesis: the synthesis of N-acetylglutamate from glutamate and acetyl-CoA as the acetyl donor, and of ornithine by transacetylation between N(2)-acetylornithine and glutamate.</text>
</comment>